<reference evidence="1" key="1">
    <citation type="submission" date="2021-05" db="EMBL/GenBank/DDBJ databases">
        <authorList>
            <person name="Scholz U."/>
            <person name="Mascher M."/>
            <person name="Fiebig A."/>
        </authorList>
    </citation>
    <scope>NUCLEOTIDE SEQUENCE [LARGE SCALE GENOMIC DNA]</scope>
</reference>
<protein>
    <submittedName>
        <fullName evidence="1">Uncharacterized protein</fullName>
    </submittedName>
</protein>
<evidence type="ECO:0000313" key="2">
    <source>
        <dbReference type="Proteomes" id="UP001732700"/>
    </source>
</evidence>
<name>A0ACD6AEX0_AVESA</name>
<organism evidence="1 2">
    <name type="scientific">Avena sativa</name>
    <name type="common">Oat</name>
    <dbReference type="NCBI Taxonomy" id="4498"/>
    <lineage>
        <taxon>Eukaryota</taxon>
        <taxon>Viridiplantae</taxon>
        <taxon>Streptophyta</taxon>
        <taxon>Embryophyta</taxon>
        <taxon>Tracheophyta</taxon>
        <taxon>Spermatophyta</taxon>
        <taxon>Magnoliopsida</taxon>
        <taxon>Liliopsida</taxon>
        <taxon>Poales</taxon>
        <taxon>Poaceae</taxon>
        <taxon>BOP clade</taxon>
        <taxon>Pooideae</taxon>
        <taxon>Poodae</taxon>
        <taxon>Poeae</taxon>
        <taxon>Poeae Chloroplast Group 1 (Aveneae type)</taxon>
        <taxon>Aveninae</taxon>
        <taxon>Avena</taxon>
    </lineage>
</organism>
<accession>A0ACD6AEX0</accession>
<keyword evidence="2" id="KW-1185">Reference proteome</keyword>
<proteinExistence type="predicted"/>
<dbReference type="Proteomes" id="UP001732700">
    <property type="component" value="Chromosome 7D"/>
</dbReference>
<reference evidence="1" key="2">
    <citation type="submission" date="2025-09" db="UniProtKB">
        <authorList>
            <consortium name="EnsemblPlants"/>
        </authorList>
    </citation>
    <scope>IDENTIFICATION</scope>
</reference>
<sequence>MAASVASRRKRGASPFLEDEGQFPFGVVPQLSTKRGRCSLLADVADLGVSMDFDPVDALQLIFPGADPQLLRGYFEASGNVLDAAIRGFKDYLASGSAPTTADAASPGAGAASDGPALNIPTNGTEWAELIVKEMSSASDMVDAKNRAIGILELFDKSAANCNTPDEKQKMREEHKILKQMLGGLLHQNGILKRAFLIQHNRLKEYQEMVQERSQFKEIVDKYQQQIKALEDRNHVLSLHLAQSNQQNNISWRSNPDVF</sequence>
<evidence type="ECO:0000313" key="1">
    <source>
        <dbReference type="EnsemblPlants" id="AVESA.00010b.r2.7DG1344780.1.CDS"/>
    </source>
</evidence>
<dbReference type="EnsemblPlants" id="AVESA.00010b.r2.7DG1344780.1">
    <property type="protein sequence ID" value="AVESA.00010b.r2.7DG1344780.1.CDS"/>
    <property type="gene ID" value="AVESA.00010b.r2.7DG1344780"/>
</dbReference>